<evidence type="ECO:0000313" key="10">
    <source>
        <dbReference type="Proteomes" id="UP000544095"/>
    </source>
</evidence>
<dbReference type="Gene3D" id="3.40.50.720">
    <property type="entry name" value="NAD(P)-binding Rossmann-like Domain"/>
    <property type="match status" value="1"/>
</dbReference>
<gene>
    <name evidence="9" type="ORF">FPANT_12054</name>
</gene>
<dbReference type="PANTHER" id="PTHR47706:SF8">
    <property type="entry name" value="NMRA-LIKE DOMAIN-CONTAINING PROTEIN"/>
    <property type="match status" value="1"/>
</dbReference>
<dbReference type="PANTHER" id="PTHR47706">
    <property type="entry name" value="NMRA-LIKE FAMILY PROTEIN"/>
    <property type="match status" value="1"/>
</dbReference>
<dbReference type="GO" id="GO:0016491">
    <property type="term" value="F:oxidoreductase activity"/>
    <property type="evidence" value="ECO:0007669"/>
    <property type="project" value="UniProtKB-KW"/>
</dbReference>
<dbReference type="EMBL" id="JAAOAR010000769">
    <property type="protein sequence ID" value="KAF5573934.1"/>
    <property type="molecule type" value="Genomic_DNA"/>
</dbReference>
<proteinExistence type="inferred from homology"/>
<organism evidence="9 10">
    <name type="scientific">Fusarium pseudoanthophilum</name>
    <dbReference type="NCBI Taxonomy" id="48495"/>
    <lineage>
        <taxon>Eukaryota</taxon>
        <taxon>Fungi</taxon>
        <taxon>Dikarya</taxon>
        <taxon>Ascomycota</taxon>
        <taxon>Pezizomycotina</taxon>
        <taxon>Sordariomycetes</taxon>
        <taxon>Hypocreomycetidae</taxon>
        <taxon>Hypocreales</taxon>
        <taxon>Nectriaceae</taxon>
        <taxon>Fusarium</taxon>
        <taxon>Fusarium fujikuroi species complex</taxon>
    </lineage>
</organism>
<dbReference type="InterPro" id="IPR051609">
    <property type="entry name" value="NmrA/Isoflavone_reductase-like"/>
</dbReference>
<evidence type="ECO:0000256" key="4">
    <source>
        <dbReference type="ARBA" id="ARBA00022857"/>
    </source>
</evidence>
<comment type="caution">
    <text evidence="9">The sequence shown here is derived from an EMBL/GenBank/DDBJ whole genome shotgun (WGS) entry which is preliminary data.</text>
</comment>
<dbReference type="InterPro" id="IPR036188">
    <property type="entry name" value="FAD/NAD-bd_sf"/>
</dbReference>
<evidence type="ECO:0000259" key="8">
    <source>
        <dbReference type="Pfam" id="PF13460"/>
    </source>
</evidence>
<dbReference type="SUPFAM" id="SSF51735">
    <property type="entry name" value="NAD(P)-binding Rossmann-fold domains"/>
    <property type="match status" value="1"/>
</dbReference>
<dbReference type="PRINTS" id="PR00420">
    <property type="entry name" value="RNGMNOXGNASE"/>
</dbReference>
<dbReference type="Gene3D" id="3.90.25.10">
    <property type="entry name" value="UDP-galactose 4-epimerase, domain 1"/>
    <property type="match status" value="1"/>
</dbReference>
<feature type="domain" description="NAD(P)-binding" evidence="8">
    <location>
        <begin position="23"/>
        <end position="159"/>
    </location>
</feature>
<dbReference type="AlphaFoldDB" id="A0A8H5KIP8"/>
<evidence type="ECO:0000259" key="7">
    <source>
        <dbReference type="Pfam" id="PF01494"/>
    </source>
</evidence>
<keyword evidence="5" id="KW-0560">Oxidoreductase</keyword>
<keyword evidence="4" id="KW-0521">NADP</keyword>
<feature type="domain" description="FAD-binding" evidence="7">
    <location>
        <begin position="348"/>
        <end position="507"/>
    </location>
</feature>
<dbReference type="InterPro" id="IPR045312">
    <property type="entry name" value="PCBER-like"/>
</dbReference>
<evidence type="ECO:0000256" key="1">
    <source>
        <dbReference type="ARBA" id="ARBA00005725"/>
    </source>
</evidence>
<dbReference type="Proteomes" id="UP000544095">
    <property type="component" value="Unassembled WGS sequence"/>
</dbReference>
<sequence length="751" mass="82138">MASYAKDKPADFTNSIERVAIVGAGGTVGSHVSNALLQTGKHTITALTRLGSTNNLPNGIIVAPVDYNDESTLIAALKNQQFLIITMAPNAPKDTHSKLVQAAAKARVSYIMPNGYAGDIEQVTLGEDTLLGPIAKANREEIERLGMKWITVCCGFWFDYSLAGGESRFGFDFDKKTLTLYDDGNVKNSSSTLAQVGRAVAKVLSSKELPDDKDDDSLTVSNFHNRAAYLNSFVVSQRDLFESVKRVTGTSDADWTVTHESSKKRYEDGMAQVKRGDMSGFSKLLYARAFFPEDPSDLSAKAQNELLSLPKEDLDEATKDGIALVEVLKGRNLEAKLSMPSNIKINGVAIIGAGLGGTALALALHRQSIPCRIFEARGDNSDILSSGATLTPNGCRVLDELGILSRLEDKSYICEYTATKDADDKTVRKTRIGSNSYPCYRLYRLALLKEMKAALAEKNVPIFYGLKLERIISDTSEGVVFQVGGRTESAALVIGSDGIHSTLRRHITDLVPVYTNLLCVYGHIPTESVKWPGRDFAAGCTVLGKPGGLFMVPEVADGSDLMVGTQFAYPETDRKGWKALASDPASLAALLRKDYDEWHDTAQHAIDELCKRPESILCWPFYAMPKLPSWSSSSGNVITIGDAAHAKPASSGQGVYQALEDAFSLAKVLSGEWNDESLPSVLGTWQWWRQDKIDRIHEMMRVTNMMRSSEGERSKMRQAVGENQSSKVDMQLLNDLDLDTLEAKLAEQRKT</sequence>
<evidence type="ECO:0000256" key="6">
    <source>
        <dbReference type="SAM" id="MobiDB-lite"/>
    </source>
</evidence>
<reference evidence="9 10" key="1">
    <citation type="submission" date="2020-05" db="EMBL/GenBank/DDBJ databases">
        <title>Identification and distribution of gene clusters putatively required for synthesis of sphingolipid metabolism inhibitors in phylogenetically diverse species of the filamentous fungus Fusarium.</title>
        <authorList>
            <person name="Kim H.-S."/>
            <person name="Busman M."/>
            <person name="Brown D.W."/>
            <person name="Divon H."/>
            <person name="Uhlig S."/>
            <person name="Proctor R.H."/>
        </authorList>
    </citation>
    <scope>NUCLEOTIDE SEQUENCE [LARGE SCALE GENOMIC DNA]</scope>
    <source>
        <strain evidence="9 10">NRRL 25211</strain>
    </source>
</reference>
<feature type="region of interest" description="Disordered" evidence="6">
    <location>
        <begin position="707"/>
        <end position="726"/>
    </location>
</feature>
<dbReference type="CDD" id="cd05259">
    <property type="entry name" value="PCBER_SDR_a"/>
    <property type="match status" value="1"/>
</dbReference>
<dbReference type="Pfam" id="PF01494">
    <property type="entry name" value="FAD_binding_3"/>
    <property type="match status" value="2"/>
</dbReference>
<evidence type="ECO:0000256" key="2">
    <source>
        <dbReference type="ARBA" id="ARBA00022630"/>
    </source>
</evidence>
<evidence type="ECO:0000256" key="3">
    <source>
        <dbReference type="ARBA" id="ARBA00022827"/>
    </source>
</evidence>
<dbReference type="InterPro" id="IPR036291">
    <property type="entry name" value="NAD(P)-bd_dom_sf"/>
</dbReference>
<dbReference type="SUPFAM" id="SSF51905">
    <property type="entry name" value="FAD/NAD(P)-binding domain"/>
    <property type="match status" value="1"/>
</dbReference>
<dbReference type="GO" id="GO:0071949">
    <property type="term" value="F:FAD binding"/>
    <property type="evidence" value="ECO:0007669"/>
    <property type="project" value="InterPro"/>
</dbReference>
<dbReference type="Gene3D" id="3.50.50.60">
    <property type="entry name" value="FAD/NAD(P)-binding domain"/>
    <property type="match status" value="1"/>
</dbReference>
<evidence type="ECO:0000256" key="5">
    <source>
        <dbReference type="ARBA" id="ARBA00023002"/>
    </source>
</evidence>
<comment type="similarity">
    <text evidence="1">Belongs to the NmrA-type oxidoreductase family. Isoflavone reductase subfamily.</text>
</comment>
<accession>A0A8H5KIP8</accession>
<name>A0A8H5KIP8_9HYPO</name>
<dbReference type="InterPro" id="IPR002938">
    <property type="entry name" value="FAD-bd"/>
</dbReference>
<evidence type="ECO:0000313" key="9">
    <source>
        <dbReference type="EMBL" id="KAF5573934.1"/>
    </source>
</evidence>
<feature type="domain" description="FAD-binding" evidence="7">
    <location>
        <begin position="633"/>
        <end position="686"/>
    </location>
</feature>
<protein>
    <submittedName>
        <fullName evidence="9">Isoflavone reductase family</fullName>
    </submittedName>
</protein>
<dbReference type="InterPro" id="IPR016040">
    <property type="entry name" value="NAD(P)-bd_dom"/>
</dbReference>
<keyword evidence="10" id="KW-1185">Reference proteome</keyword>
<keyword evidence="3" id="KW-0274">FAD</keyword>
<dbReference type="Pfam" id="PF13460">
    <property type="entry name" value="NAD_binding_10"/>
    <property type="match status" value="1"/>
</dbReference>
<keyword evidence="2" id="KW-0285">Flavoprotein</keyword>